<dbReference type="InParanoid" id="T1I646"/>
<dbReference type="HOGENOM" id="CLU_2815612_0_0_1"/>
<protein>
    <submittedName>
        <fullName evidence="1">Uncharacterized protein</fullName>
    </submittedName>
</protein>
<dbReference type="EnsemblMetazoa" id="RPRC011765-RA">
    <property type="protein sequence ID" value="RPRC011765-PA"/>
    <property type="gene ID" value="RPRC011765"/>
</dbReference>
<proteinExistence type="predicted"/>
<reference evidence="1" key="1">
    <citation type="submission" date="2015-05" db="UniProtKB">
        <authorList>
            <consortium name="EnsemblMetazoa"/>
        </authorList>
    </citation>
    <scope>IDENTIFICATION</scope>
</reference>
<evidence type="ECO:0000313" key="1">
    <source>
        <dbReference type="EnsemblMetazoa" id="RPRC011765-PA"/>
    </source>
</evidence>
<dbReference type="Proteomes" id="UP000015103">
    <property type="component" value="Unassembled WGS sequence"/>
</dbReference>
<sequence length="67" mass="7937">MNLKILKRFNLYWSIGVLRCTNVRRERIFNASLAILFKRVNDFTIGESSFLGKYILIILIIIIGKRY</sequence>
<keyword evidence="2" id="KW-1185">Reference proteome</keyword>
<dbReference type="EMBL" id="ACPB03013770">
    <property type="status" value="NOT_ANNOTATED_CDS"/>
    <property type="molecule type" value="Genomic_DNA"/>
</dbReference>
<dbReference type="VEuPathDB" id="VectorBase:RPRC011765"/>
<name>T1I646_RHOPR</name>
<evidence type="ECO:0000313" key="2">
    <source>
        <dbReference type="Proteomes" id="UP000015103"/>
    </source>
</evidence>
<dbReference type="AlphaFoldDB" id="T1I646"/>
<accession>T1I646</accession>
<organism evidence="1 2">
    <name type="scientific">Rhodnius prolixus</name>
    <name type="common">Triatomid bug</name>
    <dbReference type="NCBI Taxonomy" id="13249"/>
    <lineage>
        <taxon>Eukaryota</taxon>
        <taxon>Metazoa</taxon>
        <taxon>Ecdysozoa</taxon>
        <taxon>Arthropoda</taxon>
        <taxon>Hexapoda</taxon>
        <taxon>Insecta</taxon>
        <taxon>Pterygota</taxon>
        <taxon>Neoptera</taxon>
        <taxon>Paraneoptera</taxon>
        <taxon>Hemiptera</taxon>
        <taxon>Heteroptera</taxon>
        <taxon>Panheteroptera</taxon>
        <taxon>Cimicomorpha</taxon>
        <taxon>Reduviidae</taxon>
        <taxon>Triatominae</taxon>
        <taxon>Rhodnius</taxon>
    </lineage>
</organism>